<reference evidence="5 6" key="1">
    <citation type="submission" date="2018-07" db="EMBL/GenBank/DDBJ databases">
        <title>Genomic Encyclopedia of Type Strains, Phase III (KMG-III): the genomes of soil and plant-associated and newly described type strains.</title>
        <authorList>
            <person name="Whitman W."/>
        </authorList>
    </citation>
    <scope>NUCLEOTIDE SEQUENCE [LARGE SCALE GENOMIC DNA]</scope>
    <source>
        <strain evidence="5 6">CECT 8236</strain>
    </source>
</reference>
<evidence type="ECO:0000313" key="6">
    <source>
        <dbReference type="Proteomes" id="UP000256869"/>
    </source>
</evidence>
<dbReference type="PROSITE" id="PS01124">
    <property type="entry name" value="HTH_ARAC_FAMILY_2"/>
    <property type="match status" value="1"/>
</dbReference>
<dbReference type="InterPro" id="IPR018062">
    <property type="entry name" value="HTH_AraC-typ_CS"/>
</dbReference>
<dbReference type="AlphaFoldDB" id="A0A3D9I4J7"/>
<evidence type="ECO:0000256" key="2">
    <source>
        <dbReference type="ARBA" id="ARBA00023125"/>
    </source>
</evidence>
<dbReference type="InterPro" id="IPR037923">
    <property type="entry name" value="HTH-like"/>
</dbReference>
<accession>A0A3D9I4J7</accession>
<dbReference type="InterPro" id="IPR018060">
    <property type="entry name" value="HTH_AraC"/>
</dbReference>
<dbReference type="Pfam" id="PF02311">
    <property type="entry name" value="AraC_binding"/>
    <property type="match status" value="1"/>
</dbReference>
<keyword evidence="6" id="KW-1185">Reference proteome</keyword>
<evidence type="ECO:0000256" key="3">
    <source>
        <dbReference type="ARBA" id="ARBA00023163"/>
    </source>
</evidence>
<keyword evidence="2 5" id="KW-0238">DNA-binding</keyword>
<proteinExistence type="predicted"/>
<dbReference type="GO" id="GO:0043565">
    <property type="term" value="F:sequence-specific DNA binding"/>
    <property type="evidence" value="ECO:0007669"/>
    <property type="project" value="InterPro"/>
</dbReference>
<name>A0A3D9I4J7_9BACL</name>
<dbReference type="PANTHER" id="PTHR43280">
    <property type="entry name" value="ARAC-FAMILY TRANSCRIPTIONAL REGULATOR"/>
    <property type="match status" value="1"/>
</dbReference>
<dbReference type="InterPro" id="IPR003313">
    <property type="entry name" value="AraC-bd"/>
</dbReference>
<dbReference type="SUPFAM" id="SSF46689">
    <property type="entry name" value="Homeodomain-like"/>
    <property type="match status" value="2"/>
</dbReference>
<feature type="domain" description="HTH araC/xylS-type" evidence="4">
    <location>
        <begin position="187"/>
        <end position="285"/>
    </location>
</feature>
<keyword evidence="3" id="KW-0804">Transcription</keyword>
<organism evidence="5 6">
    <name type="scientific">Cohnella lupini</name>
    <dbReference type="NCBI Taxonomy" id="1294267"/>
    <lineage>
        <taxon>Bacteria</taxon>
        <taxon>Bacillati</taxon>
        <taxon>Bacillota</taxon>
        <taxon>Bacilli</taxon>
        <taxon>Bacillales</taxon>
        <taxon>Paenibacillaceae</taxon>
        <taxon>Cohnella</taxon>
    </lineage>
</organism>
<sequence>MNKPSLLLEIPQLASWYDWTGIDPLPLIAGDRSCVLWLRSGSGDACDIHVRLPVTEGTCLFVPPRSEVTLRPHADFPLRAVVYYVNNLQVQGYARGFLSHHEHPFIIPIGSDNHRISRMLEDLLLEARNPQLGSQEVISSLLQSLLIHFLREMESVEQRKPDTAFTPLASSEPVRFAPNEPMISLAQNVRGYIEQNYHLELSLSDLAQRVYVSPYHLAHVFKEEVGMSPIQYLIKCRIDEAKRLLVETDHSVRDIAMRVGYPNANYFNLLFSKLAGNSPGKFRKRN</sequence>
<evidence type="ECO:0000259" key="4">
    <source>
        <dbReference type="PROSITE" id="PS01124"/>
    </source>
</evidence>
<evidence type="ECO:0000313" key="5">
    <source>
        <dbReference type="EMBL" id="RED56565.1"/>
    </source>
</evidence>
<dbReference type="Pfam" id="PF12833">
    <property type="entry name" value="HTH_18"/>
    <property type="match status" value="1"/>
</dbReference>
<dbReference type="EMBL" id="QRDY01000013">
    <property type="protein sequence ID" value="RED56565.1"/>
    <property type="molecule type" value="Genomic_DNA"/>
</dbReference>
<dbReference type="RefSeq" id="WP_181907528.1">
    <property type="nucleotide sequence ID" value="NZ_QRDY01000013.1"/>
</dbReference>
<comment type="caution">
    <text evidence="5">The sequence shown here is derived from an EMBL/GenBank/DDBJ whole genome shotgun (WGS) entry which is preliminary data.</text>
</comment>
<dbReference type="Proteomes" id="UP000256869">
    <property type="component" value="Unassembled WGS sequence"/>
</dbReference>
<keyword evidence="1" id="KW-0805">Transcription regulation</keyword>
<dbReference type="InterPro" id="IPR009057">
    <property type="entry name" value="Homeodomain-like_sf"/>
</dbReference>
<protein>
    <submittedName>
        <fullName evidence="5">AraC-like DNA-binding protein</fullName>
    </submittedName>
</protein>
<dbReference type="SMART" id="SM00342">
    <property type="entry name" value="HTH_ARAC"/>
    <property type="match status" value="1"/>
</dbReference>
<gene>
    <name evidence="5" type="ORF">DFP95_11338</name>
</gene>
<dbReference type="Gene3D" id="1.10.10.60">
    <property type="entry name" value="Homeodomain-like"/>
    <property type="match status" value="2"/>
</dbReference>
<dbReference type="GO" id="GO:0003700">
    <property type="term" value="F:DNA-binding transcription factor activity"/>
    <property type="evidence" value="ECO:0007669"/>
    <property type="project" value="InterPro"/>
</dbReference>
<evidence type="ECO:0000256" key="1">
    <source>
        <dbReference type="ARBA" id="ARBA00023015"/>
    </source>
</evidence>
<dbReference type="PROSITE" id="PS00041">
    <property type="entry name" value="HTH_ARAC_FAMILY_1"/>
    <property type="match status" value="1"/>
</dbReference>
<dbReference type="PANTHER" id="PTHR43280:SF2">
    <property type="entry name" value="HTH-TYPE TRANSCRIPTIONAL REGULATOR EXSA"/>
    <property type="match status" value="1"/>
</dbReference>
<dbReference type="SUPFAM" id="SSF51215">
    <property type="entry name" value="Regulatory protein AraC"/>
    <property type="match status" value="1"/>
</dbReference>